<dbReference type="GO" id="GO:0005829">
    <property type="term" value="C:cytosol"/>
    <property type="evidence" value="ECO:0007669"/>
    <property type="project" value="UniProtKB-SubCell"/>
</dbReference>
<dbReference type="EMBL" id="MU001502">
    <property type="protein sequence ID" value="KAF2443645.1"/>
    <property type="molecule type" value="Genomic_DNA"/>
</dbReference>
<gene>
    <name evidence="2" type="ORF">P171DRAFT_432857</name>
</gene>
<feature type="domain" description="Cytosolic endo-beta-N-acetylglucosaminidase TIM barrel" evidence="1">
    <location>
        <begin position="110"/>
        <end position="418"/>
    </location>
</feature>
<dbReference type="PANTHER" id="PTHR13246">
    <property type="entry name" value="ENDO BETA N-ACETYLGLUCOSAMINIDASE"/>
    <property type="match status" value="1"/>
</dbReference>
<dbReference type="Gene3D" id="3.20.20.80">
    <property type="entry name" value="Glycosidases"/>
    <property type="match status" value="1"/>
</dbReference>
<dbReference type="Pfam" id="PF03644">
    <property type="entry name" value="Glyco_hydro_85"/>
    <property type="match status" value="1"/>
</dbReference>
<dbReference type="InterPro" id="IPR032979">
    <property type="entry name" value="ENGase"/>
</dbReference>
<dbReference type="Proteomes" id="UP000799764">
    <property type="component" value="Unassembled WGS sequence"/>
</dbReference>
<dbReference type="AlphaFoldDB" id="A0A9P4UAV8"/>
<protein>
    <submittedName>
        <fullName evidence="2">Glycoside hydrolase family 85 protein</fullName>
    </submittedName>
</protein>
<dbReference type="InterPro" id="IPR017853">
    <property type="entry name" value="GH"/>
</dbReference>
<dbReference type="SUPFAM" id="SSF51445">
    <property type="entry name" value="(Trans)glycosidases"/>
    <property type="match status" value="1"/>
</dbReference>
<sequence>MAYLAGWKDILRPIRDGYRHWFPSPDTGPTPEEREKQRRLDRLKGFTYFDTFHQLEAWTEADSDPVQRANTPLLARPSPVGKSGARKANVLICHDYSGNYHEYESASAVGLDEDGYCCEYLQYVESFIYFSHKLVCVPPPSWINTLHRNGVKAFGTVLIEPQTKDTERLLNFITEWKNGQEKIKFPLAKQLSDIARHYGFDGWLINIEKPFPQDSLGLNPFLRQLKGLIGPNKELIWYDALTKDNKISYQNGLNGKNIDFSATCGAVLTNYCWKETDASASKVVALKNGLPTEKVYFGIDVWAQNTVDFGLPRTTYPENKGGGTNTGVAVSKLAEMGLSAGVFGPAWSFEHFPSHGRDTERAMWEGEAFWDGATCSCRGEASFCHPVNLDKPITGSATQYPAGSEKFFHTDFSRAFATHEEQAASRLYNGKKIHSQLGSQSLLPCSSHALVWDSRIPIDAAVSRLKVEKGSPCEERDQPLLSSGGASYNPDAATKDRIFERDLPLFKLDMPADGSLRLYMSCDPRGISSVYLKFSSGIKLLPIGGSGLQPLITFQCAVEPDQTSHGNIRLQELGVRVRSSGLQKPRDSFLKIYKIRIVPRTCLDLKQKCSIEDVQIEQRGEDDTEHWRLRWTYKNSLGDDDRSALATSEIPYSDITGPFSYFAIQIDGVDLGRAYALEHVLPKAFVESFGGGVQVVLIGIGFDGEEVARREQEIVLPVR</sequence>
<dbReference type="OrthoDB" id="284473at2759"/>
<dbReference type="InterPro" id="IPR005201">
    <property type="entry name" value="TIM_ENGase"/>
</dbReference>
<accession>A0A9P4UAV8</accession>
<evidence type="ECO:0000313" key="2">
    <source>
        <dbReference type="EMBL" id="KAF2443645.1"/>
    </source>
</evidence>
<proteinExistence type="predicted"/>
<comment type="caution">
    <text evidence="2">The sequence shown here is derived from an EMBL/GenBank/DDBJ whole genome shotgun (WGS) entry which is preliminary data.</text>
</comment>
<organism evidence="2 3">
    <name type="scientific">Karstenula rhodostoma CBS 690.94</name>
    <dbReference type="NCBI Taxonomy" id="1392251"/>
    <lineage>
        <taxon>Eukaryota</taxon>
        <taxon>Fungi</taxon>
        <taxon>Dikarya</taxon>
        <taxon>Ascomycota</taxon>
        <taxon>Pezizomycotina</taxon>
        <taxon>Dothideomycetes</taxon>
        <taxon>Pleosporomycetidae</taxon>
        <taxon>Pleosporales</taxon>
        <taxon>Massarineae</taxon>
        <taxon>Didymosphaeriaceae</taxon>
        <taxon>Karstenula</taxon>
    </lineage>
</organism>
<name>A0A9P4UAV8_9PLEO</name>
<reference evidence="2" key="1">
    <citation type="journal article" date="2020" name="Stud. Mycol.">
        <title>101 Dothideomycetes genomes: a test case for predicting lifestyles and emergence of pathogens.</title>
        <authorList>
            <person name="Haridas S."/>
            <person name="Albert R."/>
            <person name="Binder M."/>
            <person name="Bloem J."/>
            <person name="Labutti K."/>
            <person name="Salamov A."/>
            <person name="Andreopoulos B."/>
            <person name="Baker S."/>
            <person name="Barry K."/>
            <person name="Bills G."/>
            <person name="Bluhm B."/>
            <person name="Cannon C."/>
            <person name="Castanera R."/>
            <person name="Culley D."/>
            <person name="Daum C."/>
            <person name="Ezra D."/>
            <person name="Gonzalez J."/>
            <person name="Henrissat B."/>
            <person name="Kuo A."/>
            <person name="Liang C."/>
            <person name="Lipzen A."/>
            <person name="Lutzoni F."/>
            <person name="Magnuson J."/>
            <person name="Mondo S."/>
            <person name="Nolan M."/>
            <person name="Ohm R."/>
            <person name="Pangilinan J."/>
            <person name="Park H.-J."/>
            <person name="Ramirez L."/>
            <person name="Alfaro M."/>
            <person name="Sun H."/>
            <person name="Tritt A."/>
            <person name="Yoshinaga Y."/>
            <person name="Zwiers L.-H."/>
            <person name="Turgeon B."/>
            <person name="Goodwin S."/>
            <person name="Spatafora J."/>
            <person name="Crous P."/>
            <person name="Grigoriev I."/>
        </authorList>
    </citation>
    <scope>NUCLEOTIDE SEQUENCE</scope>
    <source>
        <strain evidence="2">CBS 690.94</strain>
    </source>
</reference>
<evidence type="ECO:0000259" key="1">
    <source>
        <dbReference type="Pfam" id="PF03644"/>
    </source>
</evidence>
<evidence type="ECO:0000313" key="3">
    <source>
        <dbReference type="Proteomes" id="UP000799764"/>
    </source>
</evidence>
<dbReference type="PANTHER" id="PTHR13246:SF1">
    <property type="entry name" value="CYTOSOLIC ENDO-BETA-N-ACETYLGLUCOSAMINIDASE"/>
    <property type="match status" value="1"/>
</dbReference>
<keyword evidence="2" id="KW-0378">Hydrolase</keyword>
<dbReference type="GO" id="GO:0033925">
    <property type="term" value="F:mannosyl-glycoprotein endo-beta-N-acetylglucosaminidase activity"/>
    <property type="evidence" value="ECO:0007669"/>
    <property type="project" value="UniProtKB-EC"/>
</dbReference>
<keyword evidence="3" id="KW-1185">Reference proteome</keyword>